<protein>
    <recommendedName>
        <fullName evidence="2">Secretion system C-terminal sorting domain-containing protein</fullName>
    </recommendedName>
</protein>
<dbReference type="PATRIC" id="fig|1166018.3.peg.3476"/>
<name>I0K6J6_9BACT</name>
<gene>
    <name evidence="3" type="ORF">FAES_1739</name>
</gene>
<keyword evidence="4" id="KW-1185">Reference proteome</keyword>
<dbReference type="NCBIfam" id="TIGR04183">
    <property type="entry name" value="Por_Secre_tail"/>
    <property type="match status" value="1"/>
</dbReference>
<accession>I0K6J6</accession>
<dbReference type="InterPro" id="IPR026444">
    <property type="entry name" value="Secre_tail"/>
</dbReference>
<keyword evidence="1" id="KW-0472">Membrane</keyword>
<feature type="transmembrane region" description="Helical" evidence="1">
    <location>
        <begin position="31"/>
        <end position="48"/>
    </location>
</feature>
<evidence type="ECO:0000259" key="2">
    <source>
        <dbReference type="Pfam" id="PF18962"/>
    </source>
</evidence>
<evidence type="ECO:0000256" key="1">
    <source>
        <dbReference type="SAM" id="Phobius"/>
    </source>
</evidence>
<dbReference type="Proteomes" id="UP000011058">
    <property type="component" value="Chromosome"/>
</dbReference>
<organism evidence="3 4">
    <name type="scientific">Fibrella aestuarina BUZ 2</name>
    <dbReference type="NCBI Taxonomy" id="1166018"/>
    <lineage>
        <taxon>Bacteria</taxon>
        <taxon>Pseudomonadati</taxon>
        <taxon>Bacteroidota</taxon>
        <taxon>Cytophagia</taxon>
        <taxon>Cytophagales</taxon>
        <taxon>Spirosomataceae</taxon>
        <taxon>Fibrella</taxon>
    </lineage>
</organism>
<reference evidence="3 4" key="1">
    <citation type="journal article" date="2012" name="J. Bacteriol.">
        <title>Genome Sequence of Fibrella aestuarina BUZ 2T, a Filamentous Marine Bacterium.</title>
        <authorList>
            <person name="Filippini M."/>
            <person name="Qi W."/>
            <person name="Blom J."/>
            <person name="Goesmann A."/>
            <person name="Smits T.H."/>
            <person name="Bagheri H.C."/>
        </authorList>
    </citation>
    <scope>NUCLEOTIDE SEQUENCE [LARGE SCALE GENOMIC DNA]</scope>
    <source>
        <strain evidence="4">BUZ 2T</strain>
    </source>
</reference>
<evidence type="ECO:0000313" key="4">
    <source>
        <dbReference type="Proteomes" id="UP000011058"/>
    </source>
</evidence>
<dbReference type="KEGG" id="fae:FAES_1739"/>
<dbReference type="STRING" id="1166018.FAES_1739"/>
<dbReference type="EMBL" id="HE796683">
    <property type="protein sequence ID" value="CCG99749.1"/>
    <property type="molecule type" value="Genomic_DNA"/>
</dbReference>
<keyword evidence="1" id="KW-0812">Transmembrane</keyword>
<keyword evidence="1" id="KW-1133">Transmembrane helix</keyword>
<feature type="domain" description="Secretion system C-terminal sorting" evidence="2">
    <location>
        <begin position="1383"/>
        <end position="1457"/>
    </location>
</feature>
<sequence length="1460" mass="154809">MRTDERRLAPRGNVPDFIQLSTSSSAMKTRYCFLIVWLLYLMPTWLWAQSITLTNQQFINVCAGSAVSVSFATAGTFDAGNTFRVQLSSDYDQPFVDLPATFSTSSATFTVPASATAGSNYRYRIAASAPKVQSPASAVTFRVSRFAEAVLMAGPADSLLLNPYTARSLAVQFTGGSAYTLTTQNDEVFVGNYDPLLPSSLPVFPAQTTTYALKSVRNACGLGKASGSATIRVNAVAIQSIYSPDSRLCADQPIPIYYSSEKPLPPNSTFEARLYDARNPSQSIPVSVSETASPLMVTIPRTLPPGWSSSYRIYLYSKLAGVAFWYPNSELDEIGREPVTPRLSLSGPASAPFAGETSVVLSYSTAPLGTVMLSDGRQATIAGTGSQKLTIQPTRPTAYSIVDFTNTCRVEPTYGNRTVVVQTAPGFRVDSLSSYTACVGQPITLYYTASAGYNKPLPAQLRIKAGYLAWTTATVTRPGQLTFTAAPSDYSAVTSPTLQLRDAATDSLIMGADLGLLVKTKPVFSLSSRFIVGEEEPGPNVLLGTVMRAGSELMTISLSTGNQYVVSNKYNGVSLPVFVTETTTYSVVATSNECGTDSTRSASTITVRRAAPATPAQIRLESAMLTDPASRSFASRPSLCPGSVYRFSGFTAGTFGADNQFLLEVADSTGNFTAPPVMTSSSVASLSMVLPNPLKPVRVRVSSTNPIVRSNEVVPLNYYTPPNAELTFSLRNGISQANSITLATGLPIELTYKITGGNAPFRYEGLDGTQRQSSFFITLTSRPDSSGVYGIRRLTDACGIDVRRVPTVQVTTEAPDLLTGSVAPVCTGWPVRIPFVWLATPPQSVTYTVQGSIDQFTWHPLPTTSEANAVLTRFPAEWGNQYVYYRILASNNGSTVIGSVNTAVVYGVPTGVLMTGPNQLTSVSLEVGDYAYVSFQNHSINNLLDELTVLNQLTNEATLIRLGTFNRYGITTPGTYSLVSASNQCGYGSGSGAIRVVRKPTLSQFVTNKTAYCAGETVAVTYAAANLTPDNSLSLYLTDGRATKTLLTQTTVASGMYSFSLSPTMTPGSYSLVYESALPVEPLKQVAPFTIQNPLSLTLGPARAVVYADAVPTLPLAVNANAGPYSVTLSAPGGVSALAGTYTSVLPLSRVETGTYTLLAAANQCGVGHVTGSVSVTVLPLATVRIEVDPKATTPFGLLCVGRTYTLPISTSGTFGANNAFTAYLTDSTGATRLTLPTTSKGDMLTITVPANAPVGEGYLLRVGSSEPAHVGASLRNVVQVRATPTAILTGDNTIMKGDSTRLSVSMTGVGPWQLTIADAQGPRSFIATQSPYSLIVRPDTTSGYRLTEVRNSQCGVGTASGTALITVSRLLATEPLAVQIRVWPNPTAGTLQVAGDVPNDGAVQLSLHTLLGTLVQTVGVPARNRQLRHTVDLSQLPSGLYILTAEQQGRSSQFKIVKH</sequence>
<dbReference type="HOGENOM" id="CLU_004793_0_0_10"/>
<dbReference type="Pfam" id="PF18962">
    <property type="entry name" value="Por_Secre_tail"/>
    <property type="match status" value="1"/>
</dbReference>
<dbReference type="eggNOG" id="COG2911">
    <property type="taxonomic scope" value="Bacteria"/>
</dbReference>
<evidence type="ECO:0000313" key="3">
    <source>
        <dbReference type="EMBL" id="CCG99749.1"/>
    </source>
</evidence>
<proteinExistence type="predicted"/>